<feature type="domain" description="TRAM" evidence="5">
    <location>
        <begin position="2"/>
        <end position="60"/>
    </location>
</feature>
<dbReference type="PANTHER" id="PTHR11061:SF30">
    <property type="entry name" value="TRNA (URACIL(54)-C(5))-METHYLTRANSFERASE"/>
    <property type="match status" value="1"/>
</dbReference>
<comment type="caution">
    <text evidence="6">The sequence shown here is derived from an EMBL/GenBank/DDBJ whole genome shotgun (WGS) entry which is preliminary data.</text>
</comment>
<gene>
    <name evidence="6" type="ORF">A3F84_08490</name>
</gene>
<feature type="binding site" evidence="4">
    <location>
        <position position="381"/>
    </location>
    <ligand>
        <name>S-adenosyl-L-methionine</name>
        <dbReference type="ChEBI" id="CHEBI:59789"/>
    </ligand>
</feature>
<sequence>MKPKRNSVVEVRIEGLGPNGRGLARADGLTFEVDDALPGDRVQARVRRVRGGAAEARTVAVLEPGLRRIPAVCEHFGTCGGCLWQGVSYEDQVRLKMGMVRDALGRLGIAFPFEDATAAAEPFFYRNKMEFSFGQQGDEVVLGLHVRGKFDRVFDLRRCHLQSEASNRVVDAIRAFARSAGLRVYDLRSHRGLLRFVTVREGKGTGEVMVNLVTSEEPFPERAGVVEAVLRAAPEVVTVIHTVNRRKAQVATGDEMTVLHGEGFIRERLAEFTFRVSPTSFFQTNPRQAERLYDLVAEYADLLRGERALDLYCGTGAIAMFLARQAGSVLGVESSEEAVRDALRNCAENRVEGCGFAPGDAGPVLRQLRRQGERFDVAAVDPPRAGMHPGALQALIELAPLRIVYVSCNPEALAADASRLLAAGYRAERARLVDLFPQTAHCETVVKLVKR</sequence>
<feature type="binding site" evidence="4">
    <location>
        <position position="283"/>
    </location>
    <ligand>
        <name>S-adenosyl-L-methionine</name>
        <dbReference type="ChEBI" id="CHEBI:59789"/>
    </ligand>
</feature>
<evidence type="ECO:0000256" key="4">
    <source>
        <dbReference type="PROSITE-ProRule" id="PRU01024"/>
    </source>
</evidence>
<dbReference type="FunFam" id="2.40.50.1070:FF:000003">
    <property type="entry name" value="23S rRNA (Uracil-5-)-methyltransferase RumA"/>
    <property type="match status" value="1"/>
</dbReference>
<evidence type="ECO:0000313" key="7">
    <source>
        <dbReference type="Proteomes" id="UP000178606"/>
    </source>
</evidence>
<accession>A0A1F6CQB4</accession>
<evidence type="ECO:0000256" key="3">
    <source>
        <dbReference type="ARBA" id="ARBA00022691"/>
    </source>
</evidence>
<evidence type="ECO:0000259" key="5">
    <source>
        <dbReference type="PROSITE" id="PS50926"/>
    </source>
</evidence>
<organism evidence="6 7">
    <name type="scientific">Handelsmanbacteria sp. (strain RIFCSPLOWO2_12_FULL_64_10)</name>
    <dbReference type="NCBI Taxonomy" id="1817868"/>
    <lineage>
        <taxon>Bacteria</taxon>
        <taxon>Candidatus Handelsmaniibacteriota</taxon>
    </lineage>
</organism>
<keyword evidence="1 4" id="KW-0489">Methyltransferase</keyword>
<dbReference type="GO" id="GO:0070475">
    <property type="term" value="P:rRNA base methylation"/>
    <property type="evidence" value="ECO:0007669"/>
    <property type="project" value="TreeGrafter"/>
</dbReference>
<evidence type="ECO:0000256" key="2">
    <source>
        <dbReference type="ARBA" id="ARBA00022679"/>
    </source>
</evidence>
<dbReference type="Pfam" id="PF01938">
    <property type="entry name" value="TRAM"/>
    <property type="match status" value="1"/>
</dbReference>
<dbReference type="CDD" id="cd02440">
    <property type="entry name" value="AdoMet_MTases"/>
    <property type="match status" value="1"/>
</dbReference>
<dbReference type="NCBIfam" id="TIGR00479">
    <property type="entry name" value="rumA"/>
    <property type="match status" value="1"/>
</dbReference>
<evidence type="ECO:0000256" key="1">
    <source>
        <dbReference type="ARBA" id="ARBA00022603"/>
    </source>
</evidence>
<feature type="active site" description="Nucleophile" evidence="4">
    <location>
        <position position="408"/>
    </location>
</feature>
<dbReference type="PROSITE" id="PS50926">
    <property type="entry name" value="TRAM"/>
    <property type="match status" value="1"/>
</dbReference>
<dbReference type="Gene3D" id="2.40.50.140">
    <property type="entry name" value="Nucleic acid-binding proteins"/>
    <property type="match status" value="1"/>
</dbReference>
<dbReference type="InterPro" id="IPR002792">
    <property type="entry name" value="TRAM_dom"/>
</dbReference>
<keyword evidence="2 4" id="KW-0808">Transferase</keyword>
<dbReference type="InterPro" id="IPR029063">
    <property type="entry name" value="SAM-dependent_MTases_sf"/>
</dbReference>
<proteinExistence type="inferred from homology"/>
<dbReference type="EMBL" id="MFKF01000185">
    <property type="protein sequence ID" value="OGG51366.1"/>
    <property type="molecule type" value="Genomic_DNA"/>
</dbReference>
<dbReference type="PANTHER" id="PTHR11061">
    <property type="entry name" value="RNA M5U METHYLTRANSFERASE"/>
    <property type="match status" value="1"/>
</dbReference>
<dbReference type="AlphaFoldDB" id="A0A1F6CQB4"/>
<reference evidence="6 7" key="1">
    <citation type="journal article" date="2016" name="Nat. Commun.">
        <title>Thousands of microbial genomes shed light on interconnected biogeochemical processes in an aquifer system.</title>
        <authorList>
            <person name="Anantharaman K."/>
            <person name="Brown C.T."/>
            <person name="Hug L.A."/>
            <person name="Sharon I."/>
            <person name="Castelle C.J."/>
            <person name="Probst A.J."/>
            <person name="Thomas B.C."/>
            <person name="Singh A."/>
            <person name="Wilkins M.J."/>
            <person name="Karaoz U."/>
            <person name="Brodie E.L."/>
            <person name="Williams K.H."/>
            <person name="Hubbard S.S."/>
            <person name="Banfield J.F."/>
        </authorList>
    </citation>
    <scope>NUCLEOTIDE SEQUENCE [LARGE SCALE GENOMIC DNA]</scope>
    <source>
        <strain evidence="7">RIFCSPLOWO2_12_FULL_64_10</strain>
    </source>
</reference>
<dbReference type="SUPFAM" id="SSF53335">
    <property type="entry name" value="S-adenosyl-L-methionine-dependent methyltransferases"/>
    <property type="match status" value="1"/>
</dbReference>
<comment type="similarity">
    <text evidence="4">Belongs to the class I-like SAM-binding methyltransferase superfamily. RNA M5U methyltransferase family.</text>
</comment>
<feature type="binding site" evidence="4">
    <location>
        <position position="333"/>
    </location>
    <ligand>
        <name>S-adenosyl-L-methionine</name>
        <dbReference type="ChEBI" id="CHEBI:59789"/>
    </ligand>
</feature>
<keyword evidence="3 4" id="KW-0949">S-adenosyl-L-methionine</keyword>
<feature type="binding site" evidence="4">
    <location>
        <position position="312"/>
    </location>
    <ligand>
        <name>S-adenosyl-L-methionine</name>
        <dbReference type="ChEBI" id="CHEBI:59789"/>
    </ligand>
</feature>
<name>A0A1F6CQB4_HANXR</name>
<evidence type="ECO:0000313" key="6">
    <source>
        <dbReference type="EMBL" id="OGG51366.1"/>
    </source>
</evidence>
<protein>
    <submittedName>
        <fullName evidence="6">23S rRNA (Uracil-5-)-methyltransferase RumA</fullName>
    </submittedName>
</protein>
<dbReference type="InterPro" id="IPR012340">
    <property type="entry name" value="NA-bd_OB-fold"/>
</dbReference>
<dbReference type="Pfam" id="PF05958">
    <property type="entry name" value="tRNA_U5-meth_tr"/>
    <property type="match status" value="1"/>
</dbReference>
<dbReference type="InterPro" id="IPR010280">
    <property type="entry name" value="U5_MeTrfase_fam"/>
</dbReference>
<dbReference type="Gene3D" id="3.40.50.150">
    <property type="entry name" value="Vaccinia Virus protein VP39"/>
    <property type="match status" value="1"/>
</dbReference>
<dbReference type="Proteomes" id="UP000178606">
    <property type="component" value="Unassembled WGS sequence"/>
</dbReference>
<dbReference type="PROSITE" id="PS51687">
    <property type="entry name" value="SAM_MT_RNA_M5U"/>
    <property type="match status" value="1"/>
</dbReference>
<dbReference type="SUPFAM" id="SSF50249">
    <property type="entry name" value="Nucleic acid-binding proteins"/>
    <property type="match status" value="1"/>
</dbReference>
<dbReference type="GO" id="GO:0070041">
    <property type="term" value="F:rRNA (uridine-C5-)-methyltransferase activity"/>
    <property type="evidence" value="ECO:0007669"/>
    <property type="project" value="TreeGrafter"/>
</dbReference>
<dbReference type="Gene3D" id="2.40.50.1070">
    <property type="match status" value="1"/>
</dbReference>